<dbReference type="Proteomes" id="UP000734854">
    <property type="component" value="Unassembled WGS sequence"/>
</dbReference>
<keyword evidence="4" id="KW-0539">Nucleus</keyword>
<keyword evidence="2 4" id="KW-1184">Jasmonic acid signaling pathway</keyword>
<comment type="caution">
    <text evidence="7">The sequence shown here is derived from an EMBL/GenBank/DDBJ whole genome shotgun (WGS) entry which is preliminary data.</text>
</comment>
<evidence type="ECO:0000256" key="3">
    <source>
        <dbReference type="ARBA" id="ARBA00022843"/>
    </source>
</evidence>
<name>A0A8J5H2I8_ZINOF</name>
<comment type="domain">
    <text evidence="4">The jas domain is required for interaction with COI1.</text>
</comment>
<comment type="function">
    <text evidence="4">Repressor of jasmonate responses.</text>
</comment>
<feature type="domain" description="Tify" evidence="6">
    <location>
        <begin position="29"/>
        <end position="64"/>
    </location>
</feature>
<dbReference type="GO" id="GO:2000022">
    <property type="term" value="P:regulation of jasmonic acid mediated signaling pathway"/>
    <property type="evidence" value="ECO:0007669"/>
    <property type="project" value="UniProtKB-UniRule"/>
</dbReference>
<dbReference type="InterPro" id="IPR040390">
    <property type="entry name" value="TIFY/JAZ"/>
</dbReference>
<dbReference type="EMBL" id="JACMSC010000009">
    <property type="protein sequence ID" value="KAG6508269.1"/>
    <property type="molecule type" value="Genomic_DNA"/>
</dbReference>
<dbReference type="GO" id="GO:0009611">
    <property type="term" value="P:response to wounding"/>
    <property type="evidence" value="ECO:0007669"/>
    <property type="project" value="UniProtKB-UniRule"/>
</dbReference>
<dbReference type="SMART" id="SM00979">
    <property type="entry name" value="TIFY"/>
    <property type="match status" value="1"/>
</dbReference>
<dbReference type="InterPro" id="IPR018467">
    <property type="entry name" value="CCT_CS"/>
</dbReference>
<dbReference type="AlphaFoldDB" id="A0A8J5H2I8"/>
<accession>A0A8J5H2I8</accession>
<evidence type="ECO:0000256" key="1">
    <source>
        <dbReference type="ARBA" id="ARBA00008614"/>
    </source>
</evidence>
<gene>
    <name evidence="7" type="ORF">ZIOFF_033643</name>
</gene>
<feature type="region of interest" description="Disordered" evidence="5">
    <location>
        <begin position="152"/>
        <end position="176"/>
    </location>
</feature>
<sequence>MEGSEAVKKESRLNSLGRCLTMPMARTSFAASDSPLTIFYGGKARVYNAIPPEKAQAIMVIAAAAAEAAKVGAPAEHNAAEVLGLAFTRSLSLQSSTAEGGQSATPNALFMLQTDRKHDQDDLSVYLVAELPIARRHSLQRFLEKRRDRLANKTPYASAMSPNNMEVVSEGSPKLT</sequence>
<dbReference type="GO" id="GO:0005634">
    <property type="term" value="C:nucleus"/>
    <property type="evidence" value="ECO:0007669"/>
    <property type="project" value="UniProtKB-SubCell"/>
</dbReference>
<evidence type="ECO:0000313" key="7">
    <source>
        <dbReference type="EMBL" id="KAG6508269.1"/>
    </source>
</evidence>
<evidence type="ECO:0000259" key="6">
    <source>
        <dbReference type="PROSITE" id="PS51320"/>
    </source>
</evidence>
<keyword evidence="3" id="KW-0832">Ubl conjugation</keyword>
<keyword evidence="8" id="KW-1185">Reference proteome</keyword>
<dbReference type="GO" id="GO:0031347">
    <property type="term" value="P:regulation of defense response"/>
    <property type="evidence" value="ECO:0007669"/>
    <property type="project" value="UniProtKB-UniRule"/>
</dbReference>
<dbReference type="PANTHER" id="PTHR33077:SF61">
    <property type="entry name" value="PROTEIN TIFY 3A-RELATED"/>
    <property type="match status" value="1"/>
</dbReference>
<comment type="subcellular location">
    <subcellularLocation>
        <location evidence="4">Nucleus</location>
    </subcellularLocation>
</comment>
<proteinExistence type="inferred from homology"/>
<protein>
    <recommendedName>
        <fullName evidence="4">Protein TIFY</fullName>
    </recommendedName>
    <alternativeName>
        <fullName evidence="4">Jasmonate ZIM domain-containing protein</fullName>
    </alternativeName>
</protein>
<reference evidence="7 8" key="1">
    <citation type="submission" date="2020-08" db="EMBL/GenBank/DDBJ databases">
        <title>Plant Genome Project.</title>
        <authorList>
            <person name="Zhang R.-G."/>
        </authorList>
    </citation>
    <scope>NUCLEOTIDE SEQUENCE [LARGE SCALE GENOMIC DNA]</scope>
    <source>
        <tissue evidence="7">Rhizome</tissue>
    </source>
</reference>
<dbReference type="Pfam" id="PF09425">
    <property type="entry name" value="Jas_motif"/>
    <property type="match status" value="1"/>
</dbReference>
<dbReference type="PANTHER" id="PTHR33077">
    <property type="entry name" value="PROTEIN TIFY 4A-RELATED-RELATED"/>
    <property type="match status" value="1"/>
</dbReference>
<evidence type="ECO:0000256" key="2">
    <source>
        <dbReference type="ARBA" id="ARBA00022819"/>
    </source>
</evidence>
<dbReference type="Pfam" id="PF06200">
    <property type="entry name" value="tify"/>
    <property type="match status" value="1"/>
</dbReference>
<evidence type="ECO:0000256" key="4">
    <source>
        <dbReference type="RuleBase" id="RU369065"/>
    </source>
</evidence>
<evidence type="ECO:0000313" key="8">
    <source>
        <dbReference type="Proteomes" id="UP000734854"/>
    </source>
</evidence>
<dbReference type="InterPro" id="IPR010399">
    <property type="entry name" value="Tify_dom"/>
</dbReference>
<evidence type="ECO:0000256" key="5">
    <source>
        <dbReference type="SAM" id="MobiDB-lite"/>
    </source>
</evidence>
<organism evidence="7 8">
    <name type="scientific">Zingiber officinale</name>
    <name type="common">Ginger</name>
    <name type="synonym">Amomum zingiber</name>
    <dbReference type="NCBI Taxonomy" id="94328"/>
    <lineage>
        <taxon>Eukaryota</taxon>
        <taxon>Viridiplantae</taxon>
        <taxon>Streptophyta</taxon>
        <taxon>Embryophyta</taxon>
        <taxon>Tracheophyta</taxon>
        <taxon>Spermatophyta</taxon>
        <taxon>Magnoliopsida</taxon>
        <taxon>Liliopsida</taxon>
        <taxon>Zingiberales</taxon>
        <taxon>Zingiberaceae</taxon>
        <taxon>Zingiber</taxon>
    </lineage>
</organism>
<dbReference type="PROSITE" id="PS51320">
    <property type="entry name" value="TIFY"/>
    <property type="match status" value="1"/>
</dbReference>
<comment type="similarity">
    <text evidence="1 4">Belongs to the TIFY/JAZ family.</text>
</comment>